<organism evidence="2 3">
    <name type="scientific">Bacillus safensis</name>
    <dbReference type="NCBI Taxonomy" id="561879"/>
    <lineage>
        <taxon>Bacteria</taxon>
        <taxon>Bacillati</taxon>
        <taxon>Bacillota</taxon>
        <taxon>Bacilli</taxon>
        <taxon>Bacillales</taxon>
        <taxon>Bacillaceae</taxon>
        <taxon>Bacillus</taxon>
    </lineage>
</organism>
<dbReference type="SUPFAM" id="SSF82866">
    <property type="entry name" value="Multidrug efflux transporter AcrB transmembrane domain"/>
    <property type="match status" value="1"/>
</dbReference>
<keyword evidence="1" id="KW-1133">Transmembrane helix</keyword>
<feature type="transmembrane region" description="Helical" evidence="1">
    <location>
        <begin position="82"/>
        <end position="104"/>
    </location>
</feature>
<dbReference type="GO" id="GO:0005886">
    <property type="term" value="C:plasma membrane"/>
    <property type="evidence" value="ECO:0007669"/>
    <property type="project" value="TreeGrafter"/>
</dbReference>
<accession>A0A5S9M9I5</accession>
<keyword evidence="1" id="KW-0812">Transmembrane</keyword>
<keyword evidence="1" id="KW-0472">Membrane</keyword>
<feature type="transmembrane region" description="Helical" evidence="1">
    <location>
        <begin position="149"/>
        <end position="166"/>
    </location>
</feature>
<sequence length="170" mass="18640">MDLNQISIIGFIIALGILVDDAIVVNDNILRQMKKYESPLKGTIAGVKEVAGSILTSTLAVVFAFLPLVFLSGANGSFIRALPSVLVTTVLASMVISLTLVPVYQYTVNNRKRKNKNSQKEPGFLGKPLKRLADFYADRVLTNIVKRPLVIGLSGLLVATLFFTYFRHTI</sequence>
<feature type="transmembrane region" description="Helical" evidence="1">
    <location>
        <begin position="6"/>
        <end position="29"/>
    </location>
</feature>
<dbReference type="Gene3D" id="1.20.1640.10">
    <property type="entry name" value="Multidrug efflux transporter AcrB transmembrane domain"/>
    <property type="match status" value="2"/>
</dbReference>
<dbReference type="AlphaFoldDB" id="A0A5S9M9I5"/>
<name>A0A5S9M9I5_BACIA</name>
<evidence type="ECO:0000256" key="1">
    <source>
        <dbReference type="SAM" id="Phobius"/>
    </source>
</evidence>
<dbReference type="EMBL" id="AP021906">
    <property type="protein sequence ID" value="BBP89538.1"/>
    <property type="molecule type" value="Genomic_DNA"/>
</dbReference>
<feature type="transmembrane region" description="Helical" evidence="1">
    <location>
        <begin position="50"/>
        <end position="70"/>
    </location>
</feature>
<reference evidence="2 3" key="1">
    <citation type="submission" date="2019-12" db="EMBL/GenBank/DDBJ databases">
        <title>Full genome sequence of a Bacillus safensis strain isolated from commercially available natto in Indonesia.</title>
        <authorList>
            <person name="Yoshida M."/>
            <person name="Uomi M."/>
            <person name="Waturangi D."/>
            <person name="Ekaputri J.J."/>
            <person name="Setiamarga D.H.E."/>
        </authorList>
    </citation>
    <scope>NUCLEOTIDE SEQUENCE [LARGE SCALE GENOMIC DNA]</scope>
    <source>
        <strain evidence="2 3">IDN1</strain>
    </source>
</reference>
<dbReference type="PANTHER" id="PTHR32063">
    <property type="match status" value="1"/>
</dbReference>
<protein>
    <recommendedName>
        <fullName evidence="4">SSD domain-containing protein</fullName>
    </recommendedName>
</protein>
<gene>
    <name evidence="2" type="ORF">BsIDN1_31560</name>
</gene>
<evidence type="ECO:0000313" key="3">
    <source>
        <dbReference type="Proteomes" id="UP000464658"/>
    </source>
</evidence>
<dbReference type="Proteomes" id="UP000464658">
    <property type="component" value="Chromosome"/>
</dbReference>
<evidence type="ECO:0008006" key="4">
    <source>
        <dbReference type="Google" id="ProtNLM"/>
    </source>
</evidence>
<dbReference type="InterPro" id="IPR001036">
    <property type="entry name" value="Acrflvin-R"/>
</dbReference>
<dbReference type="PRINTS" id="PR00702">
    <property type="entry name" value="ACRIFLAVINRP"/>
</dbReference>
<evidence type="ECO:0000313" key="2">
    <source>
        <dbReference type="EMBL" id="BBP89538.1"/>
    </source>
</evidence>
<dbReference type="Pfam" id="PF00873">
    <property type="entry name" value="ACR_tran"/>
    <property type="match status" value="1"/>
</dbReference>
<dbReference type="GO" id="GO:0042910">
    <property type="term" value="F:xenobiotic transmembrane transporter activity"/>
    <property type="evidence" value="ECO:0007669"/>
    <property type="project" value="TreeGrafter"/>
</dbReference>
<dbReference type="PANTHER" id="PTHR32063:SF24">
    <property type="entry name" value="CATION EFFLUX SYSTEM (ACRB_ACRD_ACRF FAMILY)"/>
    <property type="match status" value="1"/>
</dbReference>
<proteinExistence type="predicted"/>